<proteinExistence type="predicted"/>
<evidence type="ECO:0000313" key="3">
    <source>
        <dbReference type="Proteomes" id="UP001529421"/>
    </source>
</evidence>
<dbReference type="Proteomes" id="UP001529421">
    <property type="component" value="Unassembled WGS sequence"/>
</dbReference>
<gene>
    <name evidence="2" type="ORF">QUW28_09820</name>
</gene>
<dbReference type="InterPro" id="IPR010982">
    <property type="entry name" value="Lambda_DNA-bd_dom_sf"/>
</dbReference>
<dbReference type="InterPro" id="IPR001387">
    <property type="entry name" value="Cro/C1-type_HTH"/>
</dbReference>
<dbReference type="RefSeq" id="WP_204672925.1">
    <property type="nucleotide sequence ID" value="NZ_JACJKQ010000009.1"/>
</dbReference>
<organism evidence="2 3">
    <name type="scientific">Enorma phocaeensis</name>
    <dbReference type="NCBI Taxonomy" id="1871019"/>
    <lineage>
        <taxon>Bacteria</taxon>
        <taxon>Bacillati</taxon>
        <taxon>Actinomycetota</taxon>
        <taxon>Coriobacteriia</taxon>
        <taxon>Coriobacteriales</taxon>
        <taxon>Coriobacteriaceae</taxon>
        <taxon>Enorma</taxon>
    </lineage>
</organism>
<evidence type="ECO:0000313" key="2">
    <source>
        <dbReference type="EMBL" id="MDM8275783.1"/>
    </source>
</evidence>
<dbReference type="SUPFAM" id="SSF47413">
    <property type="entry name" value="lambda repressor-like DNA-binding domains"/>
    <property type="match status" value="1"/>
</dbReference>
<evidence type="ECO:0000259" key="1">
    <source>
        <dbReference type="PROSITE" id="PS50943"/>
    </source>
</evidence>
<dbReference type="EMBL" id="JAUDDZ010000021">
    <property type="protein sequence ID" value="MDM8275783.1"/>
    <property type="molecule type" value="Genomic_DNA"/>
</dbReference>
<reference evidence="3" key="1">
    <citation type="submission" date="2023-06" db="EMBL/GenBank/DDBJ databases">
        <title>Identification and characterization of horizontal gene transfer across gut microbiota members of farm animals based on homology search.</title>
        <authorList>
            <person name="Zeman M."/>
            <person name="Kubasova T."/>
            <person name="Jahodarova E."/>
            <person name="Nykrynova M."/>
            <person name="Rychlik I."/>
        </authorList>
    </citation>
    <scope>NUCLEOTIDE SEQUENCE [LARGE SCALE GENOMIC DNA]</scope>
    <source>
        <strain evidence="3">154_Feed</strain>
    </source>
</reference>
<comment type="caution">
    <text evidence="2">The sequence shown here is derived from an EMBL/GenBank/DDBJ whole genome shotgun (WGS) entry which is preliminary data.</text>
</comment>
<keyword evidence="3" id="KW-1185">Reference proteome</keyword>
<accession>A0ABT7VBA7</accession>
<dbReference type="SMART" id="SM00530">
    <property type="entry name" value="HTH_XRE"/>
    <property type="match status" value="1"/>
</dbReference>
<dbReference type="Pfam" id="PF01381">
    <property type="entry name" value="HTH_3"/>
    <property type="match status" value="1"/>
</dbReference>
<dbReference type="PROSITE" id="PS50943">
    <property type="entry name" value="HTH_CROC1"/>
    <property type="match status" value="1"/>
</dbReference>
<sequence length="72" mass="8169">MCERLQQIVGRNVRTERERQGLTKVELSLMAGVSRQYLDHVEAGKANLSLRMVDKLANALDTPAFELLRELS</sequence>
<feature type="domain" description="HTH cro/C1-type" evidence="1">
    <location>
        <begin position="13"/>
        <end position="68"/>
    </location>
</feature>
<protein>
    <submittedName>
        <fullName evidence="2">Helix-turn-helix transcriptional regulator</fullName>
    </submittedName>
</protein>
<name>A0ABT7VBA7_9ACTN</name>
<dbReference type="Gene3D" id="1.10.260.40">
    <property type="entry name" value="lambda repressor-like DNA-binding domains"/>
    <property type="match status" value="1"/>
</dbReference>
<dbReference type="CDD" id="cd00093">
    <property type="entry name" value="HTH_XRE"/>
    <property type="match status" value="1"/>
</dbReference>